<keyword evidence="5" id="KW-0411">Iron-sulfur</keyword>
<evidence type="ECO:0008006" key="8">
    <source>
        <dbReference type="Google" id="ProtNLM"/>
    </source>
</evidence>
<evidence type="ECO:0000256" key="4">
    <source>
        <dbReference type="ARBA" id="ARBA00023004"/>
    </source>
</evidence>
<dbReference type="GO" id="GO:0046872">
    <property type="term" value="F:metal ion binding"/>
    <property type="evidence" value="ECO:0007669"/>
    <property type="project" value="UniProtKB-KW"/>
</dbReference>
<organism evidence="6 7">
    <name type="scientific">Methanorbis furvi</name>
    <dbReference type="NCBI Taxonomy" id="3028299"/>
    <lineage>
        <taxon>Archaea</taxon>
        <taxon>Methanobacteriati</taxon>
        <taxon>Methanobacteriota</taxon>
        <taxon>Stenosarchaea group</taxon>
        <taxon>Methanomicrobia</taxon>
        <taxon>Methanomicrobiales</taxon>
        <taxon>Methanocorpusculaceae</taxon>
        <taxon>Methanorbis</taxon>
    </lineage>
</organism>
<comment type="caution">
    <text evidence="6">The sequence shown here is derived from an EMBL/GenBank/DDBJ whole genome shotgun (WGS) entry which is preliminary data.</text>
</comment>
<evidence type="ECO:0000256" key="2">
    <source>
        <dbReference type="ARBA" id="ARBA00022691"/>
    </source>
</evidence>
<evidence type="ECO:0000313" key="7">
    <source>
        <dbReference type="Proteomes" id="UP001273136"/>
    </source>
</evidence>
<dbReference type="RefSeq" id="WP_338094179.1">
    <property type="nucleotide sequence ID" value="NZ_JAWDKA010000004.1"/>
</dbReference>
<gene>
    <name evidence="6" type="ORF">McpAg1_09860</name>
</gene>
<dbReference type="InterPro" id="IPR051198">
    <property type="entry name" value="BchE-like"/>
</dbReference>
<dbReference type="SUPFAM" id="SSF52242">
    <property type="entry name" value="Cobalamin (vitamin B12)-binding domain"/>
    <property type="match status" value="1"/>
</dbReference>
<dbReference type="GO" id="GO:0005829">
    <property type="term" value="C:cytosol"/>
    <property type="evidence" value="ECO:0007669"/>
    <property type="project" value="TreeGrafter"/>
</dbReference>
<dbReference type="EMBL" id="JAWDKA010000004">
    <property type="protein sequence ID" value="MDV0441776.1"/>
    <property type="molecule type" value="Genomic_DNA"/>
</dbReference>
<dbReference type="InterPro" id="IPR036724">
    <property type="entry name" value="Cobalamin-bd_sf"/>
</dbReference>
<protein>
    <recommendedName>
        <fullName evidence="8">Radical SAM protein</fullName>
    </recommendedName>
</protein>
<dbReference type="Proteomes" id="UP001273136">
    <property type="component" value="Unassembled WGS sequence"/>
</dbReference>
<keyword evidence="3" id="KW-0479">Metal-binding</keyword>
<accession>A0AAE4MCC2</accession>
<name>A0AAE4MCC2_9EURY</name>
<evidence type="ECO:0000256" key="3">
    <source>
        <dbReference type="ARBA" id="ARBA00022723"/>
    </source>
</evidence>
<dbReference type="Gene3D" id="3.40.50.280">
    <property type="entry name" value="Cobalamin-binding domain"/>
    <property type="match status" value="1"/>
</dbReference>
<keyword evidence="7" id="KW-1185">Reference proteome</keyword>
<dbReference type="GO" id="GO:0051536">
    <property type="term" value="F:iron-sulfur cluster binding"/>
    <property type="evidence" value="ECO:0007669"/>
    <property type="project" value="UniProtKB-KW"/>
</dbReference>
<dbReference type="AlphaFoldDB" id="A0AAE4MCC2"/>
<dbReference type="InterPro" id="IPR007197">
    <property type="entry name" value="rSAM"/>
</dbReference>
<dbReference type="SUPFAM" id="SSF102114">
    <property type="entry name" value="Radical SAM enzymes"/>
    <property type="match status" value="1"/>
</dbReference>
<evidence type="ECO:0000256" key="1">
    <source>
        <dbReference type="ARBA" id="ARBA00001966"/>
    </source>
</evidence>
<keyword evidence="2" id="KW-0949">S-adenosyl-L-methionine</keyword>
<dbReference type="InterPro" id="IPR058240">
    <property type="entry name" value="rSAM_sf"/>
</dbReference>
<dbReference type="SFLD" id="SFLDS00029">
    <property type="entry name" value="Radical_SAM"/>
    <property type="match status" value="1"/>
</dbReference>
<dbReference type="PANTHER" id="PTHR43409">
    <property type="entry name" value="ANAEROBIC MAGNESIUM-PROTOPORPHYRIN IX MONOMETHYL ESTER CYCLASE-RELATED"/>
    <property type="match status" value="1"/>
</dbReference>
<dbReference type="GO" id="GO:0003824">
    <property type="term" value="F:catalytic activity"/>
    <property type="evidence" value="ECO:0007669"/>
    <property type="project" value="InterPro"/>
</dbReference>
<keyword evidence="4" id="KW-0408">Iron</keyword>
<sequence length="353" mass="40670">MSNRNILLVQPKYYTQFPPVGLLKISTYHKRRGDNVQYVQGCQSLEYDPDIIYVTSLFTWTWRQVWESIKYYKTWHPSSKIILGGIYASVMPDHAKYSGADQIRSGICDKVENMPLDYTLVPDWDGSILFTSRGCGRKCGFCAVPKIEGKLCKTRSSIKEYIIETHSRIILFDNNFLLNPHKYEIFQELNEYDKRVDFNQGIDARLITEKIANQISGLKLDSTIRIAYDSRKDHDAVGNAIKILSDAGISKRNIFVYTLFNYTDTPADFFDRTRDILNWGAVSYPMRYEPLRAITKNSYVSPNWTIEEIEAIQAARRVIGYGGAFPAYTGLVDKITNAFGFEDAFELRRVKEK</sequence>
<dbReference type="GO" id="GO:0031419">
    <property type="term" value="F:cobalamin binding"/>
    <property type="evidence" value="ECO:0007669"/>
    <property type="project" value="InterPro"/>
</dbReference>
<evidence type="ECO:0000313" key="6">
    <source>
        <dbReference type="EMBL" id="MDV0441776.1"/>
    </source>
</evidence>
<reference evidence="6" key="1">
    <citation type="submission" date="2023-06" db="EMBL/GenBank/DDBJ databases">
        <title>Genome sequence of Methancorpusculaceae sp. Ag1.</title>
        <authorList>
            <person name="Protasov E."/>
            <person name="Platt K."/>
            <person name="Poehlein A."/>
            <person name="Daniel R."/>
            <person name="Brune A."/>
        </authorList>
    </citation>
    <scope>NUCLEOTIDE SEQUENCE</scope>
    <source>
        <strain evidence="6">Ag1</strain>
    </source>
</reference>
<proteinExistence type="predicted"/>
<dbReference type="PANTHER" id="PTHR43409:SF15">
    <property type="entry name" value="PUTATIVE-RELATED"/>
    <property type="match status" value="1"/>
</dbReference>
<evidence type="ECO:0000256" key="5">
    <source>
        <dbReference type="ARBA" id="ARBA00023014"/>
    </source>
</evidence>
<comment type="cofactor">
    <cofactor evidence="1">
        <name>[4Fe-4S] cluster</name>
        <dbReference type="ChEBI" id="CHEBI:49883"/>
    </cofactor>
</comment>